<dbReference type="EMBL" id="KN846963">
    <property type="protein sequence ID" value="KIW62636.1"/>
    <property type="molecule type" value="Genomic_DNA"/>
</dbReference>
<keyword evidence="1" id="KW-0175">Coiled coil</keyword>
<dbReference type="AlphaFoldDB" id="A0A0D2CC58"/>
<organism evidence="2 3">
    <name type="scientific">Phialophora macrospora</name>
    <dbReference type="NCBI Taxonomy" id="1851006"/>
    <lineage>
        <taxon>Eukaryota</taxon>
        <taxon>Fungi</taxon>
        <taxon>Dikarya</taxon>
        <taxon>Ascomycota</taxon>
        <taxon>Pezizomycotina</taxon>
        <taxon>Eurotiomycetes</taxon>
        <taxon>Chaetothyriomycetidae</taxon>
        <taxon>Chaetothyriales</taxon>
        <taxon>Herpotrichiellaceae</taxon>
        <taxon>Phialophora</taxon>
    </lineage>
</organism>
<accession>A0A0D2CC58</accession>
<protein>
    <submittedName>
        <fullName evidence="2">Uncharacterized protein</fullName>
    </submittedName>
</protein>
<evidence type="ECO:0000313" key="2">
    <source>
        <dbReference type="EMBL" id="KIW62636.1"/>
    </source>
</evidence>
<gene>
    <name evidence="2" type="ORF">PV04_10793</name>
</gene>
<evidence type="ECO:0000313" key="3">
    <source>
        <dbReference type="Proteomes" id="UP000054266"/>
    </source>
</evidence>
<feature type="coiled-coil region" evidence="1">
    <location>
        <begin position="223"/>
        <end position="250"/>
    </location>
</feature>
<dbReference type="Proteomes" id="UP000054266">
    <property type="component" value="Unassembled WGS sequence"/>
</dbReference>
<name>A0A0D2CC58_9EURO</name>
<keyword evidence="3" id="KW-1185">Reference proteome</keyword>
<evidence type="ECO:0000256" key="1">
    <source>
        <dbReference type="SAM" id="Coils"/>
    </source>
</evidence>
<sequence>MSFINSSPGLPLRQRVLSTTAKPSSLVDDPIFNLLYAGNETALRHFLQEWTPFTREDNLDNVYRYIKARGEPGPRVQYDRIPYCLSAMRNFLQGSSQGKQLLSFFKGVLQTQGGYIVTTAEMVAFEIFVKMTEALFIYRNDNQLGEHVLSVVPEAQDLMPTYTVHDRQFFDMYAATMRQQLRDANATAIENLLELKNSKEFARKHRQLLKANELHESKLSDIRRRAAKRKAEHKARLQRARARNDATLNRQMGMAGLTPHTPLVESSVVEYVQDTTGEFFPRFDDREANSEELLLHSLGLSF</sequence>
<proteinExistence type="predicted"/>
<dbReference type="HOGENOM" id="CLU_080757_0_0_1"/>
<reference evidence="2 3" key="1">
    <citation type="submission" date="2015-01" db="EMBL/GenBank/DDBJ databases">
        <title>The Genome Sequence of Capronia semiimmersa CBS27337.</title>
        <authorList>
            <consortium name="The Broad Institute Genomics Platform"/>
            <person name="Cuomo C."/>
            <person name="de Hoog S."/>
            <person name="Gorbushina A."/>
            <person name="Stielow B."/>
            <person name="Teixiera M."/>
            <person name="Abouelleil A."/>
            <person name="Chapman S.B."/>
            <person name="Priest M."/>
            <person name="Young S.K."/>
            <person name="Wortman J."/>
            <person name="Nusbaum C."/>
            <person name="Birren B."/>
        </authorList>
    </citation>
    <scope>NUCLEOTIDE SEQUENCE [LARGE SCALE GENOMIC DNA]</scope>
    <source>
        <strain evidence="2 3">CBS 27337</strain>
    </source>
</reference>